<dbReference type="GO" id="GO:0005886">
    <property type="term" value="C:plasma membrane"/>
    <property type="evidence" value="ECO:0007669"/>
    <property type="project" value="TreeGrafter"/>
</dbReference>
<evidence type="ECO:0000313" key="4">
    <source>
        <dbReference type="EMBL" id="GCB64155.1"/>
    </source>
</evidence>
<dbReference type="PANTHER" id="PTHR45930:SF4">
    <property type="entry name" value="ADHESION G PROTEIN-COUPLED RECEPTOR A3"/>
    <property type="match status" value="1"/>
</dbReference>
<keyword evidence="3" id="KW-0732">Signal</keyword>
<feature type="chain" id="PRO_5018996016" description="LRRNT domain-containing protein" evidence="3">
    <location>
        <begin position="27"/>
        <end position="132"/>
    </location>
</feature>
<protein>
    <recommendedName>
        <fullName evidence="6">LRRNT domain-containing protein</fullName>
    </recommendedName>
</protein>
<dbReference type="SUPFAM" id="SSF52058">
    <property type="entry name" value="L domain-like"/>
    <property type="match status" value="1"/>
</dbReference>
<evidence type="ECO:0000256" key="1">
    <source>
        <dbReference type="ARBA" id="ARBA00007343"/>
    </source>
</evidence>
<dbReference type="InterPro" id="IPR032675">
    <property type="entry name" value="LRR_dom_sf"/>
</dbReference>
<dbReference type="InterPro" id="IPR001611">
    <property type="entry name" value="Leu-rich_rpt"/>
</dbReference>
<keyword evidence="5" id="KW-1185">Reference proteome</keyword>
<dbReference type="OrthoDB" id="10031018at2759"/>
<accession>A0A401NTF3</accession>
<dbReference type="GO" id="GO:0007166">
    <property type="term" value="P:cell surface receptor signaling pathway"/>
    <property type="evidence" value="ECO:0007669"/>
    <property type="project" value="TreeGrafter"/>
</dbReference>
<comment type="caution">
    <text evidence="4">The sequence shown here is derived from an EMBL/GenBank/DDBJ whole genome shotgun (WGS) entry which is preliminary data.</text>
</comment>
<reference evidence="4 5" key="1">
    <citation type="journal article" date="2018" name="Nat. Ecol. Evol.">
        <title>Shark genomes provide insights into elasmobranch evolution and the origin of vertebrates.</title>
        <authorList>
            <person name="Hara Y"/>
            <person name="Yamaguchi K"/>
            <person name="Onimaru K"/>
            <person name="Kadota M"/>
            <person name="Koyanagi M"/>
            <person name="Keeley SD"/>
            <person name="Tatsumi K"/>
            <person name="Tanaka K"/>
            <person name="Motone F"/>
            <person name="Kageyama Y"/>
            <person name="Nozu R"/>
            <person name="Adachi N"/>
            <person name="Nishimura O"/>
            <person name="Nakagawa R"/>
            <person name="Tanegashima C"/>
            <person name="Kiyatake I"/>
            <person name="Matsumoto R"/>
            <person name="Murakumo K"/>
            <person name="Nishida K"/>
            <person name="Terakita A"/>
            <person name="Kuratani S"/>
            <person name="Sato K"/>
            <person name="Hyodo S Kuraku.S."/>
        </authorList>
    </citation>
    <scope>NUCLEOTIDE SEQUENCE [LARGE SCALE GENOMIC DNA]</scope>
</reference>
<proteinExistence type="inferred from homology"/>
<organism evidence="4 5">
    <name type="scientific">Scyliorhinus torazame</name>
    <name type="common">Cloudy catshark</name>
    <name type="synonym">Catulus torazame</name>
    <dbReference type="NCBI Taxonomy" id="75743"/>
    <lineage>
        <taxon>Eukaryota</taxon>
        <taxon>Metazoa</taxon>
        <taxon>Chordata</taxon>
        <taxon>Craniata</taxon>
        <taxon>Vertebrata</taxon>
        <taxon>Chondrichthyes</taxon>
        <taxon>Elasmobranchii</taxon>
        <taxon>Galeomorphii</taxon>
        <taxon>Galeoidea</taxon>
        <taxon>Carcharhiniformes</taxon>
        <taxon>Scyliorhinidae</taxon>
        <taxon>Scyliorhinus</taxon>
    </lineage>
</organism>
<dbReference type="PANTHER" id="PTHR45930">
    <property type="entry name" value="G-PROTEIN COUPLED RECEPTOR 124-LIKE PROTEIN"/>
    <property type="match status" value="1"/>
</dbReference>
<gene>
    <name evidence="4" type="ORF">scyTo_0013292</name>
</gene>
<evidence type="ECO:0000256" key="3">
    <source>
        <dbReference type="SAM" id="SignalP"/>
    </source>
</evidence>
<dbReference type="InterPro" id="IPR051963">
    <property type="entry name" value="Adhesion_GPCR_A"/>
</dbReference>
<name>A0A401NTF3_SCYTO</name>
<dbReference type="Proteomes" id="UP000288216">
    <property type="component" value="Unassembled WGS sequence"/>
</dbReference>
<evidence type="ECO:0000313" key="5">
    <source>
        <dbReference type="Proteomes" id="UP000288216"/>
    </source>
</evidence>
<dbReference type="Gene3D" id="3.80.10.10">
    <property type="entry name" value="Ribonuclease Inhibitor"/>
    <property type="match status" value="1"/>
</dbReference>
<keyword evidence="2" id="KW-0675">Receptor</keyword>
<dbReference type="STRING" id="75743.A0A401NTF3"/>
<comment type="similarity">
    <text evidence="1">Belongs to the G-protein coupled receptor 2 family. Adhesion G-protein coupled receptor (ADGR) subfamily.</text>
</comment>
<evidence type="ECO:0008006" key="6">
    <source>
        <dbReference type="Google" id="ProtNLM"/>
    </source>
</evidence>
<dbReference type="PROSITE" id="PS51257">
    <property type="entry name" value="PROKAR_LIPOPROTEIN"/>
    <property type="match status" value="1"/>
</dbReference>
<dbReference type="AlphaFoldDB" id="A0A401NTF3"/>
<dbReference type="EMBL" id="BFAA01006740">
    <property type="protein sequence ID" value="GCB64155.1"/>
    <property type="molecule type" value="Genomic_DNA"/>
</dbReference>
<feature type="signal peptide" evidence="3">
    <location>
        <begin position="1"/>
        <end position="26"/>
    </location>
</feature>
<dbReference type="Pfam" id="PF13855">
    <property type="entry name" value="LRR_8"/>
    <property type="match status" value="1"/>
</dbReference>
<evidence type="ECO:0000256" key="2">
    <source>
        <dbReference type="ARBA" id="ARBA00023170"/>
    </source>
</evidence>
<sequence>MKSRIAGVCVELSGVILLLAVGACVSVPSGCKRLDERPKNAGKLSSSPAATPVPGTADKKVVCTNLELTEIFPLDTLPNRTVTLILSSNKLTELKNHSFIGQIYLERLDMKNNLIGNIETDAFWGLSALKRL</sequence>